<organism evidence="2 3">
    <name type="scientific">Reticulomyxa filosa</name>
    <dbReference type="NCBI Taxonomy" id="46433"/>
    <lineage>
        <taxon>Eukaryota</taxon>
        <taxon>Sar</taxon>
        <taxon>Rhizaria</taxon>
        <taxon>Retaria</taxon>
        <taxon>Foraminifera</taxon>
        <taxon>Monothalamids</taxon>
        <taxon>Reticulomyxidae</taxon>
        <taxon>Reticulomyxa</taxon>
    </lineage>
</organism>
<proteinExistence type="predicted"/>
<evidence type="ECO:0000256" key="1">
    <source>
        <dbReference type="SAM" id="MobiDB-lite"/>
    </source>
</evidence>
<comment type="caution">
    <text evidence="2">The sequence shown here is derived from an EMBL/GenBank/DDBJ whole genome shotgun (WGS) entry which is preliminary data.</text>
</comment>
<dbReference type="EMBL" id="ASPP01022954">
    <property type="protein sequence ID" value="ETO10944.1"/>
    <property type="molecule type" value="Genomic_DNA"/>
</dbReference>
<dbReference type="AlphaFoldDB" id="X6MAS3"/>
<protein>
    <submittedName>
        <fullName evidence="2">Uncharacterized protein</fullName>
    </submittedName>
</protein>
<evidence type="ECO:0000313" key="2">
    <source>
        <dbReference type="EMBL" id="ETO10944.1"/>
    </source>
</evidence>
<accession>X6MAS3</accession>
<gene>
    <name evidence="2" type="ORF">RFI_26432</name>
</gene>
<feature type="region of interest" description="Disordered" evidence="1">
    <location>
        <begin position="222"/>
        <end position="241"/>
    </location>
</feature>
<keyword evidence="3" id="KW-1185">Reference proteome</keyword>
<sequence>MQQSKKGRHSKKHSQKTIELGIWTSLEGQSYLEKYFCTYVDSSGANGMQTPQSILEDQGDGRISPIATNIDWAVFKKKCNSKWSSSDRNNMKWEDWRSDPSVPVQLTVKGLLSHSYSQILQLQSLNSLSSDSGNQWPVDMYWQAIEQQTRGQAPIDLVAILAMKKGIPFWNAKVLIDRCGFVDTSTGQYSLQICGLLTTKRKAVAMNRSELSPDWIQHTGPSFQDAPHLKDRSGPSLPASFLNPDAPEFVPNF</sequence>
<dbReference type="Proteomes" id="UP000023152">
    <property type="component" value="Unassembled WGS sequence"/>
</dbReference>
<evidence type="ECO:0000313" key="3">
    <source>
        <dbReference type="Proteomes" id="UP000023152"/>
    </source>
</evidence>
<name>X6MAS3_RETFI</name>
<reference evidence="2 3" key="1">
    <citation type="journal article" date="2013" name="Curr. Biol.">
        <title>The Genome of the Foraminiferan Reticulomyxa filosa.</title>
        <authorList>
            <person name="Glockner G."/>
            <person name="Hulsmann N."/>
            <person name="Schleicher M."/>
            <person name="Noegel A.A."/>
            <person name="Eichinger L."/>
            <person name="Gallinger C."/>
            <person name="Pawlowski J."/>
            <person name="Sierra R."/>
            <person name="Euteneuer U."/>
            <person name="Pillet L."/>
            <person name="Moustafa A."/>
            <person name="Platzer M."/>
            <person name="Groth M."/>
            <person name="Szafranski K."/>
            <person name="Schliwa M."/>
        </authorList>
    </citation>
    <scope>NUCLEOTIDE SEQUENCE [LARGE SCALE GENOMIC DNA]</scope>
</reference>